<sequence>MSVDITTIKGLTKKLALIKLKKYNSLSQVKEDFDEIATEFIELNTDDQQVIEQLNCAANYFNLLTEEDFSSNDQKKINESLAIKSRFTRELNVVLVKYRKELGLL</sequence>
<gene>
    <name evidence="1" type="ORF">ACFOSX_10745</name>
</gene>
<organism evidence="1 2">
    <name type="scientific">Winogradskyella maritima</name>
    <dbReference type="NCBI Taxonomy" id="1517766"/>
    <lineage>
        <taxon>Bacteria</taxon>
        <taxon>Pseudomonadati</taxon>
        <taxon>Bacteroidota</taxon>
        <taxon>Flavobacteriia</taxon>
        <taxon>Flavobacteriales</taxon>
        <taxon>Flavobacteriaceae</taxon>
        <taxon>Winogradskyella</taxon>
    </lineage>
</organism>
<dbReference type="RefSeq" id="WP_386100640.1">
    <property type="nucleotide sequence ID" value="NZ_JBHSAT010000007.1"/>
</dbReference>
<dbReference type="EMBL" id="JBHSAT010000007">
    <property type="protein sequence ID" value="MFC3877708.1"/>
    <property type="molecule type" value="Genomic_DNA"/>
</dbReference>
<keyword evidence="2" id="KW-1185">Reference proteome</keyword>
<dbReference type="Proteomes" id="UP001595812">
    <property type="component" value="Unassembled WGS sequence"/>
</dbReference>
<accession>A0ABV8AI26</accession>
<name>A0ABV8AI26_9FLAO</name>
<proteinExistence type="predicted"/>
<evidence type="ECO:0000313" key="1">
    <source>
        <dbReference type="EMBL" id="MFC3877708.1"/>
    </source>
</evidence>
<protein>
    <submittedName>
        <fullName evidence="1">Uncharacterized protein</fullName>
    </submittedName>
</protein>
<evidence type="ECO:0000313" key="2">
    <source>
        <dbReference type="Proteomes" id="UP001595812"/>
    </source>
</evidence>
<reference evidence="2" key="1">
    <citation type="journal article" date="2019" name="Int. J. Syst. Evol. Microbiol.">
        <title>The Global Catalogue of Microorganisms (GCM) 10K type strain sequencing project: providing services to taxonomists for standard genome sequencing and annotation.</title>
        <authorList>
            <consortium name="The Broad Institute Genomics Platform"/>
            <consortium name="The Broad Institute Genome Sequencing Center for Infectious Disease"/>
            <person name="Wu L."/>
            <person name="Ma J."/>
        </authorList>
    </citation>
    <scope>NUCLEOTIDE SEQUENCE [LARGE SCALE GENOMIC DNA]</scope>
    <source>
        <strain evidence="2">CECT 8979</strain>
    </source>
</reference>
<comment type="caution">
    <text evidence="1">The sequence shown here is derived from an EMBL/GenBank/DDBJ whole genome shotgun (WGS) entry which is preliminary data.</text>
</comment>